<dbReference type="PANTHER" id="PTHR34546:SF3">
    <property type="entry name" value="OS06G0153600 PROTEIN"/>
    <property type="match status" value="1"/>
</dbReference>
<dbReference type="Proteomes" id="UP000326396">
    <property type="component" value="Linkage Group LG12"/>
</dbReference>
<dbReference type="AlphaFoldDB" id="A0A5N6PJE0"/>
<name>A0A5N6PJE0_9ASTR</name>
<feature type="region of interest" description="Disordered" evidence="1">
    <location>
        <begin position="35"/>
        <end position="87"/>
    </location>
</feature>
<evidence type="ECO:0000313" key="3">
    <source>
        <dbReference type="Proteomes" id="UP000326396"/>
    </source>
</evidence>
<evidence type="ECO:0000256" key="1">
    <source>
        <dbReference type="SAM" id="MobiDB-lite"/>
    </source>
</evidence>
<sequence>MDPYTEQRLRDEVIYLHSLWHHGYSRSLPFVNLQPSNPTRFKKPKKKPHKFTARKHKEGSFSGKEWPVKPLPADPPLTPSGWPELKLKPKPQETRVLTPEELEKHNWNQVQQRALKVAKEFYSNSVEDSDDDEDEDDDMSEDSDNGDNLEDKWYELFWKLFDGDEELKAYHMKYCGGGGEFLCLVCSGANEKHGKRFKDCIALVQHSVSIAKTKKRRSHRAYGKVICKVLGWDIGRLPSSIVSGHKCSEFQGNDVNVHEDVKDLNNNVDDENPHEKTCDVTENVDGESMVCEDVLAVANVEANNKNQGLNEAEGCTRGAVNNLCRNLSSTMVLEPLPCDLQTNHQSQES</sequence>
<organism evidence="2 3">
    <name type="scientific">Mikania micrantha</name>
    <name type="common">bitter vine</name>
    <dbReference type="NCBI Taxonomy" id="192012"/>
    <lineage>
        <taxon>Eukaryota</taxon>
        <taxon>Viridiplantae</taxon>
        <taxon>Streptophyta</taxon>
        <taxon>Embryophyta</taxon>
        <taxon>Tracheophyta</taxon>
        <taxon>Spermatophyta</taxon>
        <taxon>Magnoliopsida</taxon>
        <taxon>eudicotyledons</taxon>
        <taxon>Gunneridae</taxon>
        <taxon>Pentapetalae</taxon>
        <taxon>asterids</taxon>
        <taxon>campanulids</taxon>
        <taxon>Asterales</taxon>
        <taxon>Asteraceae</taxon>
        <taxon>Asteroideae</taxon>
        <taxon>Heliantheae alliance</taxon>
        <taxon>Eupatorieae</taxon>
        <taxon>Mikania</taxon>
    </lineage>
</organism>
<keyword evidence="3" id="KW-1185">Reference proteome</keyword>
<feature type="compositionally biased region" description="Basic residues" evidence="1">
    <location>
        <begin position="40"/>
        <end position="57"/>
    </location>
</feature>
<dbReference type="OrthoDB" id="1929495at2759"/>
<accession>A0A5N6PJE0</accession>
<evidence type="ECO:0000313" key="2">
    <source>
        <dbReference type="EMBL" id="KAD6454046.1"/>
    </source>
</evidence>
<feature type="region of interest" description="Disordered" evidence="1">
    <location>
        <begin position="124"/>
        <end position="147"/>
    </location>
</feature>
<reference evidence="2 3" key="1">
    <citation type="submission" date="2019-05" db="EMBL/GenBank/DDBJ databases">
        <title>Mikania micrantha, genome provides insights into the molecular mechanism of rapid growth.</title>
        <authorList>
            <person name="Liu B."/>
        </authorList>
    </citation>
    <scope>NUCLEOTIDE SEQUENCE [LARGE SCALE GENOMIC DNA]</scope>
    <source>
        <strain evidence="2">NLD-2019</strain>
        <tissue evidence="2">Leaf</tissue>
    </source>
</reference>
<gene>
    <name evidence="2" type="ORF">E3N88_08752</name>
</gene>
<comment type="caution">
    <text evidence="2">The sequence shown here is derived from an EMBL/GenBank/DDBJ whole genome shotgun (WGS) entry which is preliminary data.</text>
</comment>
<protein>
    <submittedName>
        <fullName evidence="2">Uncharacterized protein</fullName>
    </submittedName>
</protein>
<feature type="compositionally biased region" description="Pro residues" evidence="1">
    <location>
        <begin position="69"/>
        <end position="78"/>
    </location>
</feature>
<feature type="compositionally biased region" description="Acidic residues" evidence="1">
    <location>
        <begin position="127"/>
        <end position="147"/>
    </location>
</feature>
<proteinExistence type="predicted"/>
<dbReference type="EMBL" id="SZYD01000004">
    <property type="protein sequence ID" value="KAD6454046.1"/>
    <property type="molecule type" value="Genomic_DNA"/>
</dbReference>
<dbReference type="PANTHER" id="PTHR34546">
    <property type="entry name" value="OS06G0153600 PROTEIN"/>
    <property type="match status" value="1"/>
</dbReference>